<sequence length="700" mass="72354">MPAAVSPFAAAAVAQRAQAPSAPSLAAVHTQQTQPSQPLNAPAALPVQQEQHSPFAAAAAQPPQPKQLSPFASATAVLSETPSDASTAAQQLASSGSTASELARRASPPHLSAMLDGLPIFAGPPGVSSPAQSVAAGLSVPQQQPSPLGQRSRSPGGGRHPPARTLSPDRISLQQLRSEILGDDQFSCSEPQLESLLSTGLPAAGAAAHQAAAPGGSATEGAQQPAGGSPSAAQQQAPSGGQDGDWEIAPNELEICKRADGSLWQLGAGGFGRVYKAMRFGYTAVAVVGSLYKVAEFRDGVRLVHKLLVGKLLLAPNVIPPADPTPSLYEDFKREARLLQRCKDPHIVSFLGASLNSDFTILVTEYCEGGSLSANLAAGKISWYRHGKQVALDIARGLVFLHSRGIIHFDLKSQNVLLDRRGTAKIADLGLAKIMHHERSSVSGNLGTLNWAAPELLLGQPCTFSADIFSAGVLLWEICTGSVPVRGRMRPLAVPADCPAEVARLVEECTSPDPLARPTAQQLVERLLGAPGSPPQGAVPAAARRGVARRSMDAIRPAGQTAAAALMARRVSDRGGRAGSAGELASPASLPAPLGRPPRPRSEANLPALAAQQPVLPAVREDPEQQQGQQAQQAAPSPPPSPLPPALSVSSDSALTGMMAPAGQVAAAVVAAQRMERGTSLPVPAWQDQYALDSYGIGYC</sequence>
<dbReference type="SUPFAM" id="SSF56112">
    <property type="entry name" value="Protein kinase-like (PK-like)"/>
    <property type="match status" value="1"/>
</dbReference>
<name>A0AAD5DKI0_9CHLO</name>
<gene>
    <name evidence="3" type="ORF">COHA_007005</name>
</gene>
<dbReference type="PANTHER" id="PTHR44329:SF289">
    <property type="entry name" value="SERINE_THREONINE-PROTEIN KINASE VIK"/>
    <property type="match status" value="1"/>
</dbReference>
<evidence type="ECO:0000256" key="1">
    <source>
        <dbReference type="SAM" id="MobiDB-lite"/>
    </source>
</evidence>
<feature type="region of interest" description="Disordered" evidence="1">
    <location>
        <begin position="619"/>
        <end position="651"/>
    </location>
</feature>
<dbReference type="GO" id="GO:0005524">
    <property type="term" value="F:ATP binding"/>
    <property type="evidence" value="ECO:0007669"/>
    <property type="project" value="InterPro"/>
</dbReference>
<accession>A0AAD5DKI0</accession>
<dbReference type="EMBL" id="JADXDR010000104">
    <property type="protein sequence ID" value="KAI7839307.1"/>
    <property type="molecule type" value="Genomic_DNA"/>
</dbReference>
<feature type="domain" description="Protein kinase" evidence="2">
    <location>
        <begin position="260"/>
        <end position="528"/>
    </location>
</feature>
<feature type="compositionally biased region" description="Low complexity" evidence="1">
    <location>
        <begin position="580"/>
        <end position="593"/>
    </location>
</feature>
<reference evidence="3" key="1">
    <citation type="submission" date="2020-11" db="EMBL/GenBank/DDBJ databases">
        <title>Chlorella ohadii genome sequencing and assembly.</title>
        <authorList>
            <person name="Murik O."/>
            <person name="Treves H."/>
            <person name="Kedem I."/>
            <person name="Shotland Y."/>
            <person name="Kaplan A."/>
        </authorList>
    </citation>
    <scope>NUCLEOTIDE SEQUENCE</scope>
    <source>
        <strain evidence="3">1</strain>
    </source>
</reference>
<feature type="compositionally biased region" description="Polar residues" evidence="1">
    <location>
        <begin position="140"/>
        <end position="153"/>
    </location>
</feature>
<dbReference type="SMART" id="SM00220">
    <property type="entry name" value="S_TKc"/>
    <property type="match status" value="1"/>
</dbReference>
<protein>
    <recommendedName>
        <fullName evidence="2">Protein kinase domain-containing protein</fullName>
    </recommendedName>
</protein>
<feature type="region of interest" description="Disordered" evidence="1">
    <location>
        <begin position="21"/>
        <end position="105"/>
    </location>
</feature>
<feature type="compositionally biased region" description="Polar residues" evidence="1">
    <location>
        <begin position="76"/>
        <end position="100"/>
    </location>
</feature>
<dbReference type="AlphaFoldDB" id="A0AAD5DKI0"/>
<dbReference type="Pfam" id="PF00069">
    <property type="entry name" value="Pkinase"/>
    <property type="match status" value="1"/>
</dbReference>
<dbReference type="PROSITE" id="PS00108">
    <property type="entry name" value="PROTEIN_KINASE_ST"/>
    <property type="match status" value="1"/>
</dbReference>
<proteinExistence type="predicted"/>
<evidence type="ECO:0000313" key="4">
    <source>
        <dbReference type="Proteomes" id="UP001205105"/>
    </source>
</evidence>
<keyword evidence="4" id="KW-1185">Reference proteome</keyword>
<dbReference type="InterPro" id="IPR000719">
    <property type="entry name" value="Prot_kinase_dom"/>
</dbReference>
<dbReference type="PROSITE" id="PS50011">
    <property type="entry name" value="PROTEIN_KINASE_DOM"/>
    <property type="match status" value="1"/>
</dbReference>
<feature type="region of interest" description="Disordered" evidence="1">
    <location>
        <begin position="573"/>
        <end position="603"/>
    </location>
</feature>
<dbReference type="InterPro" id="IPR051681">
    <property type="entry name" value="Ser/Thr_Kinases-Pseudokinases"/>
</dbReference>
<feature type="compositionally biased region" description="Pro residues" evidence="1">
    <location>
        <begin position="636"/>
        <end position="645"/>
    </location>
</feature>
<dbReference type="Proteomes" id="UP001205105">
    <property type="component" value="Unassembled WGS sequence"/>
</dbReference>
<evidence type="ECO:0000313" key="3">
    <source>
        <dbReference type="EMBL" id="KAI7839307.1"/>
    </source>
</evidence>
<dbReference type="GO" id="GO:0004674">
    <property type="term" value="F:protein serine/threonine kinase activity"/>
    <property type="evidence" value="ECO:0007669"/>
    <property type="project" value="TreeGrafter"/>
</dbReference>
<dbReference type="InterPro" id="IPR011009">
    <property type="entry name" value="Kinase-like_dom_sf"/>
</dbReference>
<comment type="caution">
    <text evidence="3">The sequence shown here is derived from an EMBL/GenBank/DDBJ whole genome shotgun (WGS) entry which is preliminary data.</text>
</comment>
<feature type="compositionally biased region" description="Polar residues" evidence="1">
    <location>
        <begin position="29"/>
        <end position="39"/>
    </location>
</feature>
<evidence type="ECO:0000259" key="2">
    <source>
        <dbReference type="PROSITE" id="PS50011"/>
    </source>
</evidence>
<organism evidence="3 4">
    <name type="scientific">Chlorella ohadii</name>
    <dbReference type="NCBI Taxonomy" id="2649997"/>
    <lineage>
        <taxon>Eukaryota</taxon>
        <taxon>Viridiplantae</taxon>
        <taxon>Chlorophyta</taxon>
        <taxon>core chlorophytes</taxon>
        <taxon>Trebouxiophyceae</taxon>
        <taxon>Chlorellales</taxon>
        <taxon>Chlorellaceae</taxon>
        <taxon>Chlorella clade</taxon>
        <taxon>Chlorella</taxon>
    </lineage>
</organism>
<dbReference type="PANTHER" id="PTHR44329">
    <property type="entry name" value="SERINE/THREONINE-PROTEIN KINASE TNNI3K-RELATED"/>
    <property type="match status" value="1"/>
</dbReference>
<feature type="region of interest" description="Disordered" evidence="1">
    <location>
        <begin position="124"/>
        <end position="170"/>
    </location>
</feature>
<feature type="compositionally biased region" description="Low complexity" evidence="1">
    <location>
        <begin position="625"/>
        <end position="635"/>
    </location>
</feature>
<feature type="compositionally biased region" description="Low complexity" evidence="1">
    <location>
        <begin position="207"/>
        <end position="240"/>
    </location>
</feature>
<feature type="region of interest" description="Disordered" evidence="1">
    <location>
        <begin position="207"/>
        <end position="247"/>
    </location>
</feature>
<dbReference type="Gene3D" id="1.10.510.10">
    <property type="entry name" value="Transferase(Phosphotransferase) domain 1"/>
    <property type="match status" value="1"/>
</dbReference>
<dbReference type="InterPro" id="IPR008271">
    <property type="entry name" value="Ser/Thr_kinase_AS"/>
</dbReference>
<feature type="compositionally biased region" description="Low complexity" evidence="1">
    <location>
        <begin position="49"/>
        <end position="70"/>
    </location>
</feature>